<organism evidence="2">
    <name type="scientific">Leviviridae sp</name>
    <dbReference type="NCBI Taxonomy" id="2027243"/>
    <lineage>
        <taxon>Viruses</taxon>
        <taxon>Riboviria</taxon>
        <taxon>Orthornavirae</taxon>
        <taxon>Lenarviricota</taxon>
        <taxon>Leviviricetes</taxon>
        <taxon>Norzivirales</taxon>
        <taxon>Fiersviridae</taxon>
    </lineage>
</organism>
<evidence type="ECO:0000313" key="1">
    <source>
        <dbReference type="EMBL" id="QDH88352.1"/>
    </source>
</evidence>
<dbReference type="EMBL" id="MN035621">
    <property type="protein sequence ID" value="QDH90558.1"/>
    <property type="molecule type" value="Genomic_RNA"/>
</dbReference>
<protein>
    <recommendedName>
        <fullName evidence="3">Maturation</fullName>
    </recommendedName>
</protein>
<sequence>MDTKRRYIPFNGPTTGKLTVIHKDSIDPSVNSFRSTETLNGDSFASLGGIQVTESENHAFYKHRPGVWKGDLGGPFYSLKKYMETSHSSAVHIFNEKVEYPLWFYPEWTVTDIYSYSGPLLPLSPNLLEYPPSAASSKETLDTIGGELIARCSPSNASVDLAVALGELLKDGIPHLIGATLKGLRDMTTQARRRALGQEYLNVEFGWKPFVSDLVKLSHTIVAAQSILDQYEQNSGNLVRRKYALPQLTTSATQVALTDCSPWNSPGSAGLYDQSMVNKGKVIRSHNVTIDRWFSGAFTYYVPPSDSLRNDIARHVIQARRLLGLSLTPDTIWNLTPWSWAIDWFFNVGDVLKNWTDWAIDNQVLRYGYMMEKSISKYTYTFVGPSGFHGGVQPPSVSTVCSTKMRQKATPYGFGLTWDGFSARQLSIVAALGISRS</sequence>
<accession>A0A514DAC3</accession>
<name>A0A514DAC3_9VIRU</name>
<evidence type="ECO:0000313" key="2">
    <source>
        <dbReference type="EMBL" id="QDH90558.1"/>
    </source>
</evidence>
<dbReference type="EMBL" id="MN034028">
    <property type="protein sequence ID" value="QDH88352.1"/>
    <property type="molecule type" value="Genomic_RNA"/>
</dbReference>
<proteinExistence type="predicted"/>
<reference evidence="2" key="1">
    <citation type="submission" date="2019-05" db="EMBL/GenBank/DDBJ databases">
        <title>Metatranscriptomic reconstruction reveals RNA viruses with the potential to shape carbon cycling in soil.</title>
        <authorList>
            <person name="Starr E.P."/>
            <person name="Nuccio E."/>
            <person name="Pett-Ridge J."/>
            <person name="Banfield J.F."/>
            <person name="Firestone M.K."/>
        </authorList>
    </citation>
    <scope>NUCLEOTIDE SEQUENCE</scope>
    <source>
        <strain evidence="2">H1_Bulk_29_scaffold_509</strain>
        <strain evidence="1">H2_Rhizo_Litter_49_scaffold_1266</strain>
    </source>
</reference>
<gene>
    <name evidence="2" type="ORF">H1Bulk29509_000003</name>
    <name evidence="1" type="ORF">H2RhizoLitter491266_000002</name>
</gene>
<evidence type="ECO:0008006" key="3">
    <source>
        <dbReference type="Google" id="ProtNLM"/>
    </source>
</evidence>